<dbReference type="AlphaFoldDB" id="A0AAV4QND2"/>
<evidence type="ECO:0000313" key="2">
    <source>
        <dbReference type="EMBL" id="GIY11558.1"/>
    </source>
</evidence>
<dbReference type="EMBL" id="BPLR01006659">
    <property type="protein sequence ID" value="GIY11558.1"/>
    <property type="molecule type" value="Genomic_DNA"/>
</dbReference>
<proteinExistence type="predicted"/>
<name>A0AAV4QND2_CAEEX</name>
<evidence type="ECO:0000313" key="3">
    <source>
        <dbReference type="Proteomes" id="UP001054945"/>
    </source>
</evidence>
<feature type="region of interest" description="Disordered" evidence="1">
    <location>
        <begin position="33"/>
        <end position="91"/>
    </location>
</feature>
<organism evidence="2 3">
    <name type="scientific">Caerostris extrusa</name>
    <name type="common">Bark spider</name>
    <name type="synonym">Caerostris bankana</name>
    <dbReference type="NCBI Taxonomy" id="172846"/>
    <lineage>
        <taxon>Eukaryota</taxon>
        <taxon>Metazoa</taxon>
        <taxon>Ecdysozoa</taxon>
        <taxon>Arthropoda</taxon>
        <taxon>Chelicerata</taxon>
        <taxon>Arachnida</taxon>
        <taxon>Araneae</taxon>
        <taxon>Araneomorphae</taxon>
        <taxon>Entelegynae</taxon>
        <taxon>Araneoidea</taxon>
        <taxon>Araneidae</taxon>
        <taxon>Caerostris</taxon>
    </lineage>
</organism>
<feature type="compositionally biased region" description="Pro residues" evidence="1">
    <location>
        <begin position="33"/>
        <end position="42"/>
    </location>
</feature>
<evidence type="ECO:0000256" key="1">
    <source>
        <dbReference type="SAM" id="MobiDB-lite"/>
    </source>
</evidence>
<keyword evidence="3" id="KW-1185">Reference proteome</keyword>
<accession>A0AAV4QND2</accession>
<protein>
    <submittedName>
        <fullName evidence="2">Uncharacterized protein</fullName>
    </submittedName>
</protein>
<reference evidence="2 3" key="1">
    <citation type="submission" date="2021-06" db="EMBL/GenBank/DDBJ databases">
        <title>Caerostris extrusa draft genome.</title>
        <authorList>
            <person name="Kono N."/>
            <person name="Arakawa K."/>
        </authorList>
    </citation>
    <scope>NUCLEOTIDE SEQUENCE [LARGE SCALE GENOMIC DNA]</scope>
</reference>
<dbReference type="Proteomes" id="UP001054945">
    <property type="component" value="Unassembled WGS sequence"/>
</dbReference>
<sequence>MNSILTQPHYLALQNFNPALAAAAAAACYPPPAALFPKPPVPQHHLTPEEVLAAPPQASEDPRAGGRWGAGRPQSDPRGKGPVGSIPRARH</sequence>
<comment type="caution">
    <text evidence="2">The sequence shown here is derived from an EMBL/GenBank/DDBJ whole genome shotgun (WGS) entry which is preliminary data.</text>
</comment>
<gene>
    <name evidence="2" type="ORF">CEXT_595031</name>
</gene>